<evidence type="ECO:0000256" key="1">
    <source>
        <dbReference type="SAM" id="SignalP"/>
    </source>
</evidence>
<evidence type="ECO:0008006" key="5">
    <source>
        <dbReference type="Google" id="ProtNLM"/>
    </source>
</evidence>
<sequence length="85" mass="9665">MKKVYLSLLTSCFILVTSSLSAELDRVLDDVLTTNPLIKQKMSNYEQTVYDLKIAKSEYLPKLDYIGRLGYEKTLEQVGGANDDR</sequence>
<evidence type="ECO:0000313" key="2">
    <source>
        <dbReference type="EMBL" id="TLS95373.1"/>
    </source>
</evidence>
<dbReference type="Gene3D" id="1.20.1600.10">
    <property type="entry name" value="Outer membrane efflux proteins (OEP)"/>
    <property type="match status" value="1"/>
</dbReference>
<feature type="chain" id="PRO_5045034107" description="TolC family protein" evidence="1">
    <location>
        <begin position="23"/>
        <end position="85"/>
    </location>
</feature>
<feature type="non-terminal residue" evidence="3">
    <location>
        <position position="85"/>
    </location>
</feature>
<name>A0ABY2V4M6_9BACT</name>
<evidence type="ECO:0000313" key="3">
    <source>
        <dbReference type="EMBL" id="TLS97239.1"/>
    </source>
</evidence>
<keyword evidence="4" id="KW-1185">Reference proteome</keyword>
<dbReference type="Proteomes" id="UP000305417">
    <property type="component" value="Unassembled WGS sequence"/>
</dbReference>
<feature type="signal peptide" evidence="1">
    <location>
        <begin position="1"/>
        <end position="22"/>
    </location>
</feature>
<proteinExistence type="predicted"/>
<reference evidence="3 4" key="1">
    <citation type="submission" date="2019-05" db="EMBL/GenBank/DDBJ databases">
        <title>Arcobacter cibarius and Arcobacter thereius providing challenges in identification an antibiotic susceptibility and Quinolone resistance.</title>
        <authorList>
            <person name="Busch A."/>
            <person name="Hanel I."/>
            <person name="Hotzel H."/>
            <person name="Tomaso H."/>
        </authorList>
    </citation>
    <scope>NUCLEOTIDE SEQUENCE [LARGE SCALE GENOMIC DNA]</scope>
    <source>
        <strain evidence="3 4">16CS0831-2</strain>
    </source>
</reference>
<dbReference type="RefSeq" id="WP_171018043.1">
    <property type="nucleotide sequence ID" value="NZ_VBUC01000023.1"/>
</dbReference>
<dbReference type="EMBL" id="VBUC01000023">
    <property type="protein sequence ID" value="TLS97239.1"/>
    <property type="molecule type" value="Genomic_DNA"/>
</dbReference>
<dbReference type="SUPFAM" id="SSF56954">
    <property type="entry name" value="Outer membrane efflux proteins (OEP)"/>
    <property type="match status" value="1"/>
</dbReference>
<dbReference type="EMBL" id="VBUC01000048">
    <property type="protein sequence ID" value="TLS95373.1"/>
    <property type="molecule type" value="Genomic_DNA"/>
</dbReference>
<comment type="caution">
    <text evidence="3">The sequence shown here is derived from an EMBL/GenBank/DDBJ whole genome shotgun (WGS) entry which is preliminary data.</text>
</comment>
<accession>A0ABY2V4M6</accession>
<protein>
    <recommendedName>
        <fullName evidence="5">TolC family protein</fullName>
    </recommendedName>
</protein>
<gene>
    <name evidence="3" type="ORF">FE247_08710</name>
    <name evidence="2" type="ORF">FE247_11060</name>
</gene>
<evidence type="ECO:0000313" key="4">
    <source>
        <dbReference type="Proteomes" id="UP000305417"/>
    </source>
</evidence>
<organism evidence="3 4">
    <name type="scientific">Aliarcobacter cibarius</name>
    <dbReference type="NCBI Taxonomy" id="255507"/>
    <lineage>
        <taxon>Bacteria</taxon>
        <taxon>Pseudomonadati</taxon>
        <taxon>Campylobacterota</taxon>
        <taxon>Epsilonproteobacteria</taxon>
        <taxon>Campylobacterales</taxon>
        <taxon>Arcobacteraceae</taxon>
        <taxon>Aliarcobacter</taxon>
    </lineage>
</organism>
<keyword evidence="1" id="KW-0732">Signal</keyword>